<gene>
    <name evidence="11" type="ORF">JMJ35_005337</name>
</gene>
<evidence type="ECO:0000256" key="6">
    <source>
        <dbReference type="ARBA" id="ARBA00022835"/>
    </source>
</evidence>
<sequence length="312" mass="32795">MDRRRVNGPAGGTAPPVYASTLTGKTASAANRTRQPNEIRKIFVKTGLTPSASGSAYLELESSPATHHSKSLTNRTPALKLTCTVHGPRPLPRSAPFSPQLLLSTRVKFAPFAARQRRGYIPDASEKDLAAHLETALRGVLIGERWPKSGVDVVVTVLEGEEDCPLEALAEGNQGGRIGGWGLMSILSGCITVASAAVTDAGIDCVDLITGGVAAIVRQPSAPLQLVLDPCPSDHEEIVAACVIGYLQSRDEVTELWAKGNISPSSSGKETKPLCFETLVDLAVEAANGARRVLVEAIKESTEAKLESSAVG</sequence>
<dbReference type="PANTHER" id="PTHR11953">
    <property type="entry name" value="EXOSOME COMPLEX COMPONENT"/>
    <property type="match status" value="1"/>
</dbReference>
<keyword evidence="6" id="KW-0271">Exosome</keyword>
<organism evidence="11 12">
    <name type="scientific">Cladonia borealis</name>
    <dbReference type="NCBI Taxonomy" id="184061"/>
    <lineage>
        <taxon>Eukaryota</taxon>
        <taxon>Fungi</taxon>
        <taxon>Dikarya</taxon>
        <taxon>Ascomycota</taxon>
        <taxon>Pezizomycotina</taxon>
        <taxon>Lecanoromycetes</taxon>
        <taxon>OSLEUM clade</taxon>
        <taxon>Lecanoromycetidae</taxon>
        <taxon>Lecanorales</taxon>
        <taxon>Lecanorineae</taxon>
        <taxon>Cladoniaceae</taxon>
        <taxon>Cladonia</taxon>
    </lineage>
</organism>
<dbReference type="GO" id="GO:0000176">
    <property type="term" value="C:nuclear exosome (RNase complex)"/>
    <property type="evidence" value="ECO:0007669"/>
    <property type="project" value="UniProtKB-ARBA"/>
</dbReference>
<evidence type="ECO:0000256" key="8">
    <source>
        <dbReference type="ARBA" id="ARBA00023242"/>
    </source>
</evidence>
<name>A0AA39R237_9LECA</name>
<feature type="region of interest" description="Disordered" evidence="9">
    <location>
        <begin position="1"/>
        <end position="20"/>
    </location>
</feature>
<evidence type="ECO:0000259" key="10">
    <source>
        <dbReference type="Pfam" id="PF01138"/>
    </source>
</evidence>
<evidence type="ECO:0000256" key="4">
    <source>
        <dbReference type="ARBA" id="ARBA00022490"/>
    </source>
</evidence>
<comment type="caution">
    <text evidence="11">The sequence shown here is derived from an EMBL/GenBank/DDBJ whole genome shotgun (WGS) entry which is preliminary data.</text>
</comment>
<keyword evidence="12" id="KW-1185">Reference proteome</keyword>
<evidence type="ECO:0000256" key="9">
    <source>
        <dbReference type="SAM" id="MobiDB-lite"/>
    </source>
</evidence>
<keyword evidence="8" id="KW-0539">Nucleus</keyword>
<dbReference type="GO" id="GO:0071051">
    <property type="term" value="P:poly(A)-dependent snoRNA 3'-end processing"/>
    <property type="evidence" value="ECO:0007669"/>
    <property type="project" value="TreeGrafter"/>
</dbReference>
<dbReference type="GO" id="GO:0000177">
    <property type="term" value="C:cytoplasmic exosome (RNase complex)"/>
    <property type="evidence" value="ECO:0007669"/>
    <property type="project" value="TreeGrafter"/>
</dbReference>
<keyword evidence="7" id="KW-0694">RNA-binding</keyword>
<dbReference type="GO" id="GO:0005730">
    <property type="term" value="C:nucleolus"/>
    <property type="evidence" value="ECO:0007669"/>
    <property type="project" value="TreeGrafter"/>
</dbReference>
<dbReference type="InterPro" id="IPR001247">
    <property type="entry name" value="ExoRNase_PH_dom1"/>
</dbReference>
<dbReference type="GO" id="GO:0016075">
    <property type="term" value="P:rRNA catabolic process"/>
    <property type="evidence" value="ECO:0007669"/>
    <property type="project" value="TreeGrafter"/>
</dbReference>
<keyword evidence="4" id="KW-0963">Cytoplasm</keyword>
<proteinExistence type="inferred from homology"/>
<evidence type="ECO:0000313" key="11">
    <source>
        <dbReference type="EMBL" id="KAK0512209.1"/>
    </source>
</evidence>
<comment type="subcellular location">
    <subcellularLocation>
        <location evidence="2">Cytoplasm</location>
    </subcellularLocation>
    <subcellularLocation>
        <location evidence="1">Nucleus</location>
    </subcellularLocation>
</comment>
<dbReference type="CDD" id="cd11371">
    <property type="entry name" value="RNase_PH_MTR3"/>
    <property type="match status" value="1"/>
</dbReference>
<reference evidence="11" key="1">
    <citation type="submission" date="2023-03" db="EMBL/GenBank/DDBJ databases">
        <title>Complete genome of Cladonia borealis.</title>
        <authorList>
            <person name="Park H."/>
        </authorList>
    </citation>
    <scope>NUCLEOTIDE SEQUENCE</scope>
    <source>
        <strain evidence="11">ANT050790</strain>
    </source>
</reference>
<dbReference type="Gene3D" id="3.30.230.70">
    <property type="entry name" value="GHMP Kinase, N-terminal domain"/>
    <property type="match status" value="1"/>
</dbReference>
<dbReference type="GO" id="GO:0071028">
    <property type="term" value="P:nuclear mRNA surveillance"/>
    <property type="evidence" value="ECO:0007669"/>
    <property type="project" value="TreeGrafter"/>
</dbReference>
<dbReference type="Pfam" id="PF01138">
    <property type="entry name" value="RNase_PH"/>
    <property type="match status" value="1"/>
</dbReference>
<evidence type="ECO:0000256" key="2">
    <source>
        <dbReference type="ARBA" id="ARBA00004496"/>
    </source>
</evidence>
<comment type="similarity">
    <text evidence="3">Belongs to the RNase PH family.</text>
</comment>
<dbReference type="GO" id="GO:0006364">
    <property type="term" value="P:rRNA processing"/>
    <property type="evidence" value="ECO:0007669"/>
    <property type="project" value="UniProtKB-KW"/>
</dbReference>
<evidence type="ECO:0000256" key="5">
    <source>
        <dbReference type="ARBA" id="ARBA00022552"/>
    </source>
</evidence>
<feature type="domain" description="Exoribonuclease phosphorolytic" evidence="10">
    <location>
        <begin position="38"/>
        <end position="203"/>
    </location>
</feature>
<dbReference type="InterPro" id="IPR027408">
    <property type="entry name" value="PNPase/RNase_PH_dom_sf"/>
</dbReference>
<dbReference type="GO" id="GO:0003723">
    <property type="term" value="F:RNA binding"/>
    <property type="evidence" value="ECO:0007669"/>
    <property type="project" value="UniProtKB-KW"/>
</dbReference>
<dbReference type="SUPFAM" id="SSF54211">
    <property type="entry name" value="Ribosomal protein S5 domain 2-like"/>
    <property type="match status" value="1"/>
</dbReference>
<dbReference type="PANTHER" id="PTHR11953:SF2">
    <property type="entry name" value="EXOSOME COMPLEX COMPONENT MTR3"/>
    <property type="match status" value="1"/>
</dbReference>
<accession>A0AA39R237</accession>
<dbReference type="Proteomes" id="UP001166286">
    <property type="component" value="Unassembled WGS sequence"/>
</dbReference>
<evidence type="ECO:0000256" key="1">
    <source>
        <dbReference type="ARBA" id="ARBA00004123"/>
    </source>
</evidence>
<dbReference type="AlphaFoldDB" id="A0AA39R237"/>
<evidence type="ECO:0000256" key="3">
    <source>
        <dbReference type="ARBA" id="ARBA00006678"/>
    </source>
</evidence>
<dbReference type="InterPro" id="IPR050080">
    <property type="entry name" value="RNase_PH"/>
</dbReference>
<dbReference type="EMBL" id="JAFEKC020000011">
    <property type="protein sequence ID" value="KAK0512209.1"/>
    <property type="molecule type" value="Genomic_DNA"/>
</dbReference>
<protein>
    <recommendedName>
        <fullName evidence="10">Exoribonuclease phosphorolytic domain-containing protein</fullName>
    </recommendedName>
</protein>
<keyword evidence="5" id="KW-0698">rRNA processing</keyword>
<dbReference type="InterPro" id="IPR020568">
    <property type="entry name" value="Ribosomal_Su5_D2-typ_SF"/>
</dbReference>
<evidence type="ECO:0000313" key="12">
    <source>
        <dbReference type="Proteomes" id="UP001166286"/>
    </source>
</evidence>
<dbReference type="GO" id="GO:0034475">
    <property type="term" value="P:U4 snRNA 3'-end processing"/>
    <property type="evidence" value="ECO:0007669"/>
    <property type="project" value="TreeGrafter"/>
</dbReference>
<evidence type="ECO:0000256" key="7">
    <source>
        <dbReference type="ARBA" id="ARBA00022884"/>
    </source>
</evidence>